<evidence type="ECO:0000313" key="3">
    <source>
        <dbReference type="EMBL" id="QTA90363.1"/>
    </source>
</evidence>
<dbReference type="Proteomes" id="UP000663722">
    <property type="component" value="Chromosome"/>
</dbReference>
<keyword evidence="1" id="KW-0547">Nucleotide-binding</keyword>
<dbReference type="SMART" id="SM00175">
    <property type="entry name" value="RAB"/>
    <property type="match status" value="1"/>
</dbReference>
<dbReference type="SUPFAM" id="SSF52540">
    <property type="entry name" value="P-loop containing nucleoside triphosphate hydrolases"/>
    <property type="match status" value="1"/>
</dbReference>
<dbReference type="EMBL" id="CP061800">
    <property type="protein sequence ID" value="QTA90363.1"/>
    <property type="molecule type" value="Genomic_DNA"/>
</dbReference>
<dbReference type="FunFam" id="3.40.50.300:FF:001447">
    <property type="entry name" value="Ras-related protein Rab-1B"/>
    <property type="match status" value="1"/>
</dbReference>
<dbReference type="RefSeq" id="WP_207678599.1">
    <property type="nucleotide sequence ID" value="NZ_CP061800.1"/>
</dbReference>
<dbReference type="SMART" id="SM00173">
    <property type="entry name" value="RAS"/>
    <property type="match status" value="1"/>
</dbReference>
<dbReference type="InterPro" id="IPR027417">
    <property type="entry name" value="P-loop_NTPase"/>
</dbReference>
<dbReference type="CDD" id="cd00154">
    <property type="entry name" value="Rab"/>
    <property type="match status" value="1"/>
</dbReference>
<dbReference type="InterPro" id="IPR050227">
    <property type="entry name" value="Rab"/>
</dbReference>
<reference evidence="3" key="1">
    <citation type="journal article" date="2021" name="Microb. Physiol.">
        <title>Proteogenomic Insights into the Physiology of Marine, Sulfate-Reducing, Filamentous Desulfonema limicola and Desulfonema magnum.</title>
        <authorList>
            <person name="Schnaars V."/>
            <person name="Wohlbrand L."/>
            <person name="Scheve S."/>
            <person name="Hinrichs C."/>
            <person name="Reinhardt R."/>
            <person name="Rabus R."/>
        </authorList>
    </citation>
    <scope>NUCLEOTIDE SEQUENCE</scope>
    <source>
        <strain evidence="3">4be13</strain>
    </source>
</reference>
<gene>
    <name evidence="3" type="ORF">dnm_064240</name>
</gene>
<dbReference type="NCBIfam" id="TIGR00231">
    <property type="entry name" value="small_GTP"/>
    <property type="match status" value="1"/>
</dbReference>
<dbReference type="InterPro" id="IPR001806">
    <property type="entry name" value="Small_GTPase"/>
</dbReference>
<dbReference type="KEGG" id="dmm:dnm_064240"/>
<dbReference type="PROSITE" id="PS51421">
    <property type="entry name" value="RAS"/>
    <property type="match status" value="1"/>
</dbReference>
<dbReference type="PANTHER" id="PTHR47977">
    <property type="entry name" value="RAS-RELATED PROTEIN RAB"/>
    <property type="match status" value="1"/>
</dbReference>
<dbReference type="Gene3D" id="3.40.50.300">
    <property type="entry name" value="P-loop containing nucleotide triphosphate hydrolases"/>
    <property type="match status" value="1"/>
</dbReference>
<dbReference type="PROSITE" id="PS51419">
    <property type="entry name" value="RAB"/>
    <property type="match status" value="1"/>
</dbReference>
<proteinExistence type="predicted"/>
<keyword evidence="4" id="KW-1185">Reference proteome</keyword>
<dbReference type="Pfam" id="PF00071">
    <property type="entry name" value="Ras"/>
    <property type="match status" value="1"/>
</dbReference>
<dbReference type="AlphaFoldDB" id="A0A975BS26"/>
<protein>
    <submittedName>
        <fullName evidence="3">GTP-binding protein</fullName>
    </submittedName>
</protein>
<accession>A0A975BS26</accession>
<name>A0A975BS26_9BACT</name>
<dbReference type="GO" id="GO:0003924">
    <property type="term" value="F:GTPase activity"/>
    <property type="evidence" value="ECO:0007669"/>
    <property type="project" value="InterPro"/>
</dbReference>
<organism evidence="3 4">
    <name type="scientific">Desulfonema magnum</name>
    <dbReference type="NCBI Taxonomy" id="45655"/>
    <lineage>
        <taxon>Bacteria</taxon>
        <taxon>Pseudomonadati</taxon>
        <taxon>Thermodesulfobacteriota</taxon>
        <taxon>Desulfobacteria</taxon>
        <taxon>Desulfobacterales</taxon>
        <taxon>Desulfococcaceae</taxon>
        <taxon>Desulfonema</taxon>
    </lineage>
</organism>
<evidence type="ECO:0000256" key="1">
    <source>
        <dbReference type="ARBA" id="ARBA00022741"/>
    </source>
</evidence>
<evidence type="ECO:0000256" key="2">
    <source>
        <dbReference type="ARBA" id="ARBA00023134"/>
    </source>
</evidence>
<evidence type="ECO:0000313" key="4">
    <source>
        <dbReference type="Proteomes" id="UP000663722"/>
    </source>
</evidence>
<dbReference type="InterPro" id="IPR005225">
    <property type="entry name" value="Small_GTP-bd"/>
</dbReference>
<sequence>MIKKKICMLGAFSVGKTSLVQRFVKSMFSDKYLTTVGVKIDKKTISVNGQEVNLLLWDIYGEDNFQKVQMSYIRGASGYFLVVDGTRRSTLNTALELRERVEENIGNVPFILLFNKSDLEDEWEIDDEIIDQLSEDGLTVLRTSAKTGTGVEDAFLLLANKMLEG</sequence>
<keyword evidence="2" id="KW-0342">GTP-binding</keyword>
<dbReference type="PRINTS" id="PR00449">
    <property type="entry name" value="RASTRNSFRMNG"/>
</dbReference>
<dbReference type="GO" id="GO:0005525">
    <property type="term" value="F:GTP binding"/>
    <property type="evidence" value="ECO:0007669"/>
    <property type="project" value="UniProtKB-KW"/>
</dbReference>
<dbReference type="SMART" id="SM00174">
    <property type="entry name" value="RHO"/>
    <property type="match status" value="1"/>
</dbReference>